<organism evidence="4 5">
    <name type="scientific">Enterococcus faecalis ATCC 6055</name>
    <dbReference type="NCBI Taxonomy" id="1169311"/>
    <lineage>
        <taxon>Bacteria</taxon>
        <taxon>Bacillati</taxon>
        <taxon>Bacillota</taxon>
        <taxon>Bacilli</taxon>
        <taxon>Lactobacillales</taxon>
        <taxon>Enterococcaceae</taxon>
        <taxon>Enterococcus</taxon>
    </lineage>
</organism>
<dbReference type="Gene3D" id="3.40.50.300">
    <property type="entry name" value="P-loop containing nucleotide triphosphate hydrolases"/>
    <property type="match status" value="1"/>
</dbReference>
<evidence type="ECO:0000256" key="1">
    <source>
        <dbReference type="ARBA" id="ARBA00005417"/>
    </source>
</evidence>
<dbReference type="GO" id="GO:0016887">
    <property type="term" value="F:ATP hydrolysis activity"/>
    <property type="evidence" value="ECO:0007669"/>
    <property type="project" value="InterPro"/>
</dbReference>
<feature type="domain" description="ABC transporter" evidence="3">
    <location>
        <begin position="17"/>
        <end position="66"/>
    </location>
</feature>
<dbReference type="PANTHER" id="PTHR42734:SF5">
    <property type="entry name" value="IRON TRANSPORT SYSTEM ATP-BINDING PROTEIN HI_0361-RELATED"/>
    <property type="match status" value="1"/>
</dbReference>
<evidence type="ECO:0000256" key="2">
    <source>
        <dbReference type="ARBA" id="ARBA00022448"/>
    </source>
</evidence>
<evidence type="ECO:0000313" key="4">
    <source>
        <dbReference type="EMBL" id="EOK08833.1"/>
    </source>
</evidence>
<protein>
    <recommendedName>
        <fullName evidence="3">ABC transporter domain-containing protein</fullName>
    </recommendedName>
</protein>
<keyword evidence="2" id="KW-0813">Transport</keyword>
<dbReference type="PANTHER" id="PTHR42734">
    <property type="entry name" value="METAL TRANSPORT SYSTEM ATP-BINDING PROTEIN TM_0124-RELATED"/>
    <property type="match status" value="1"/>
</dbReference>
<dbReference type="Pfam" id="PF00005">
    <property type="entry name" value="ABC_tran"/>
    <property type="match status" value="1"/>
</dbReference>
<gene>
    <name evidence="4" type="ORF">WOU_03000</name>
</gene>
<dbReference type="HOGENOM" id="CLU_000604_1_15_9"/>
<dbReference type="GO" id="GO:0005524">
    <property type="term" value="F:ATP binding"/>
    <property type="evidence" value="ECO:0007669"/>
    <property type="project" value="InterPro"/>
</dbReference>
<reference evidence="4 5" key="1">
    <citation type="submission" date="2013-02" db="EMBL/GenBank/DDBJ databases">
        <title>The Genome Sequence of Enterococcus faecalis ATCC_6055.</title>
        <authorList>
            <consortium name="The Broad Institute Genome Sequencing Platform"/>
            <consortium name="The Broad Institute Genome Sequencing Center for Infectious Disease"/>
            <person name="Earl A.M."/>
            <person name="Gilmore M.S."/>
            <person name="Lebreton F."/>
            <person name="Walker B."/>
            <person name="Young S.K."/>
            <person name="Zeng Q."/>
            <person name="Gargeya S."/>
            <person name="Fitzgerald M."/>
            <person name="Haas B."/>
            <person name="Abouelleil A."/>
            <person name="Alvarado L."/>
            <person name="Arachchi H.M."/>
            <person name="Berlin A.M."/>
            <person name="Chapman S.B."/>
            <person name="Dewar J."/>
            <person name="Goldberg J."/>
            <person name="Griggs A."/>
            <person name="Gujja S."/>
            <person name="Hansen M."/>
            <person name="Howarth C."/>
            <person name="Imamovic A."/>
            <person name="Larimer J."/>
            <person name="McCowan C."/>
            <person name="Murphy C."/>
            <person name="Neiman D."/>
            <person name="Pearson M."/>
            <person name="Priest M."/>
            <person name="Roberts A."/>
            <person name="Saif S."/>
            <person name="Shea T."/>
            <person name="Sisk P."/>
            <person name="Sykes S."/>
            <person name="Wortman J."/>
            <person name="Nusbaum C."/>
            <person name="Birren B."/>
        </authorList>
    </citation>
    <scope>NUCLEOTIDE SEQUENCE [LARGE SCALE GENOMIC DNA]</scope>
    <source>
        <strain evidence="4 5">ATCC 6055</strain>
    </source>
</reference>
<proteinExistence type="inferred from homology"/>
<evidence type="ECO:0000259" key="3">
    <source>
        <dbReference type="Pfam" id="PF00005"/>
    </source>
</evidence>
<dbReference type="EMBL" id="ASDZ01000038">
    <property type="protein sequence ID" value="EOK08833.1"/>
    <property type="molecule type" value="Genomic_DNA"/>
</dbReference>
<dbReference type="Proteomes" id="UP000013638">
    <property type="component" value="Unassembled WGS sequence"/>
</dbReference>
<evidence type="ECO:0000313" key="5">
    <source>
        <dbReference type="Proteomes" id="UP000013638"/>
    </source>
</evidence>
<comment type="caution">
    <text evidence="4">The sequence shown here is derived from an EMBL/GenBank/DDBJ whole genome shotgun (WGS) entry which is preliminary data.</text>
</comment>
<dbReference type="InterPro" id="IPR050153">
    <property type="entry name" value="Metal_Ion_Import_ABC"/>
</dbReference>
<comment type="similarity">
    <text evidence="1">Belongs to the ABC transporter superfamily.</text>
</comment>
<dbReference type="InterPro" id="IPR003439">
    <property type="entry name" value="ABC_transporter-like_ATP-bd"/>
</dbReference>
<name>R3HTN0_ENTFL</name>
<accession>R3HTN0</accession>
<dbReference type="InterPro" id="IPR027417">
    <property type="entry name" value="P-loop_NTPase"/>
</dbReference>
<dbReference type="PATRIC" id="fig|1169311.3.peg.2950"/>
<dbReference type="AlphaFoldDB" id="R3HTN0"/>
<sequence length="67" mass="7327">MIEINNLNVFYNDFLALEKISVCIEKGAITGIVGPNGAGKSTFLKDVLNVIPHQGEVLIEKNNVKKN</sequence>
<dbReference type="SUPFAM" id="SSF52540">
    <property type="entry name" value="P-loop containing nucleoside triphosphate hydrolases"/>
    <property type="match status" value="1"/>
</dbReference>